<gene>
    <name evidence="2" type="ORF">DBA34_10175</name>
    <name evidence="3" type="ORF">DBB29_08555</name>
</gene>
<accession>A0AAW7MLZ4</accession>
<evidence type="ECO:0000313" key="5">
    <source>
        <dbReference type="Proteomes" id="UP001172791"/>
    </source>
</evidence>
<comment type="caution">
    <text evidence="2">The sequence shown here is derived from an EMBL/GenBank/DDBJ whole genome shotgun (WGS) entry which is preliminary data.</text>
</comment>
<reference evidence="2" key="1">
    <citation type="submission" date="2018-04" db="EMBL/GenBank/DDBJ databases">
        <authorList>
            <person name="Jy Z."/>
        </authorList>
    </citation>
    <scope>NUCLEOTIDE SEQUENCE</scope>
    <source>
        <strain evidence="3">AS13</strain>
        <strain evidence="2">LA18</strain>
    </source>
</reference>
<dbReference type="EMBL" id="QAID01000035">
    <property type="protein sequence ID" value="MDN4578165.1"/>
    <property type="molecule type" value="Genomic_DNA"/>
</dbReference>
<keyword evidence="1" id="KW-0732">Signal</keyword>
<protein>
    <submittedName>
        <fullName evidence="2">Uncharacterized protein</fullName>
    </submittedName>
</protein>
<feature type="chain" id="PRO_5043846483" evidence="1">
    <location>
        <begin position="24"/>
        <end position="396"/>
    </location>
</feature>
<evidence type="ECO:0000313" key="4">
    <source>
        <dbReference type="Proteomes" id="UP001172788"/>
    </source>
</evidence>
<dbReference type="Proteomes" id="UP001172788">
    <property type="component" value="Unassembled WGS sequence"/>
</dbReference>
<proteinExistence type="predicted"/>
<dbReference type="Proteomes" id="UP001172791">
    <property type="component" value="Unassembled WGS sequence"/>
</dbReference>
<dbReference type="RefSeq" id="WP_301234480.1">
    <property type="nucleotide sequence ID" value="NZ_QAIC01000037.1"/>
</dbReference>
<evidence type="ECO:0000313" key="2">
    <source>
        <dbReference type="EMBL" id="MDN4573623.1"/>
    </source>
</evidence>
<organism evidence="2 5">
    <name type="scientific">Pandoraea cepalis</name>
    <dbReference type="NCBI Taxonomy" id="2508294"/>
    <lineage>
        <taxon>Bacteria</taxon>
        <taxon>Pseudomonadati</taxon>
        <taxon>Pseudomonadota</taxon>
        <taxon>Betaproteobacteria</taxon>
        <taxon>Burkholderiales</taxon>
        <taxon>Burkholderiaceae</taxon>
        <taxon>Pandoraea</taxon>
    </lineage>
</organism>
<evidence type="ECO:0000256" key="1">
    <source>
        <dbReference type="SAM" id="SignalP"/>
    </source>
</evidence>
<sequence>MRNTTLKTLAAAAALSLILAACGGGGGGGSSGNNSGGGTTTTGTNNGAALLAAYNPPAAIAAAVTTAYTGPAFTVGNSGLVSSCSNPALVGGTVIDAPDIVVFGANGASIKSLELAADLFENQAMPTVRSALGLPTTGVAFDGSNKVQLCVDTALGQGIGETGTAITGQTGLGLPNPSMPSPVMQIMSADSPNFDTRYPGATSLDVLVPLFTHETTHAALYSLEEPFGGGEVWWQEGMAQTVAGQSAGTKASVLAAVQASDVLAVGSTSNLDAYGAYESVVQYLTSSAAGGLGFGVSNMKTFVAAYKADATALCVQAIPAGLTPNANATAGMVSGLYNVCAPGAPGVVDARLETAFDQAFNATFKDSNGSPLYLHTADGANSLEATLYQRLNAFLN</sequence>
<dbReference type="PROSITE" id="PS51257">
    <property type="entry name" value="PROKAR_LIPOPROTEIN"/>
    <property type="match status" value="1"/>
</dbReference>
<dbReference type="EMBL" id="QAIC01000037">
    <property type="protein sequence ID" value="MDN4573623.1"/>
    <property type="molecule type" value="Genomic_DNA"/>
</dbReference>
<dbReference type="AlphaFoldDB" id="A0AAW7MLZ4"/>
<keyword evidence="4" id="KW-1185">Reference proteome</keyword>
<evidence type="ECO:0000313" key="3">
    <source>
        <dbReference type="EMBL" id="MDN4578165.1"/>
    </source>
</evidence>
<feature type="signal peptide" evidence="1">
    <location>
        <begin position="1"/>
        <end position="23"/>
    </location>
</feature>
<name>A0AAW7MLZ4_9BURK</name>